<dbReference type="Pfam" id="PF01471">
    <property type="entry name" value="PG_binding_1"/>
    <property type="match status" value="2"/>
</dbReference>
<reference evidence="2" key="2">
    <citation type="journal article" date="2021" name="PeerJ">
        <title>Extensive microbial diversity within the chicken gut microbiome revealed by metagenomics and culture.</title>
        <authorList>
            <person name="Gilroy R."/>
            <person name="Ravi A."/>
            <person name="Getino M."/>
            <person name="Pursley I."/>
            <person name="Horton D.L."/>
            <person name="Alikhan N.F."/>
            <person name="Baker D."/>
            <person name="Gharbi K."/>
            <person name="Hall N."/>
            <person name="Watson M."/>
            <person name="Adriaenssens E.M."/>
            <person name="Foster-Nyarko E."/>
            <person name="Jarju S."/>
            <person name="Secka A."/>
            <person name="Antonio M."/>
            <person name="Oren A."/>
            <person name="Chaudhuri R.R."/>
            <person name="La Ragione R."/>
            <person name="Hildebrand F."/>
            <person name="Pallen M.J."/>
        </authorList>
    </citation>
    <scope>NUCLEOTIDE SEQUENCE</scope>
    <source>
        <strain evidence="2">ChiHjej9B8-7071</strain>
    </source>
</reference>
<feature type="domain" description="Peptidoglycan binding-like" evidence="1">
    <location>
        <begin position="9"/>
        <end position="69"/>
    </location>
</feature>
<evidence type="ECO:0000313" key="3">
    <source>
        <dbReference type="Proteomes" id="UP000824258"/>
    </source>
</evidence>
<dbReference type="EMBL" id="DVGD01000113">
    <property type="protein sequence ID" value="HIR09528.1"/>
    <property type="molecule type" value="Genomic_DNA"/>
</dbReference>
<dbReference type="SUPFAM" id="SSF47090">
    <property type="entry name" value="PGBD-like"/>
    <property type="match status" value="2"/>
</dbReference>
<dbReference type="InterPro" id="IPR002477">
    <property type="entry name" value="Peptidoglycan-bd-like"/>
</dbReference>
<comment type="caution">
    <text evidence="2">The sequence shown here is derived from an EMBL/GenBank/DDBJ whole genome shotgun (WGS) entry which is preliminary data.</text>
</comment>
<dbReference type="Proteomes" id="UP000824258">
    <property type="component" value="Unassembled WGS sequence"/>
</dbReference>
<dbReference type="InterPro" id="IPR036366">
    <property type="entry name" value="PGBDSf"/>
</dbReference>
<evidence type="ECO:0000313" key="2">
    <source>
        <dbReference type="EMBL" id="HIR09528.1"/>
    </source>
</evidence>
<sequence>MRGEAFFVGKPVESLQAMLRQIAAVEASVDSVIPNGRFGQDTARAVASFQRFAHLPQTGKVDLATWNAIVAAFERAAVDIAPPVTIPIWQISQVIAPGEENGHLYLIQGMLLSLSRLFGGFTPPQVNGRLDEPTAAALRWIQRTGGLPETGALDNATWRKLSSLYRSAWGDGTMGRG</sequence>
<proteinExistence type="predicted"/>
<dbReference type="Gene3D" id="1.10.101.10">
    <property type="entry name" value="PGBD-like superfamily/PGBD"/>
    <property type="match status" value="2"/>
</dbReference>
<protein>
    <submittedName>
        <fullName evidence="2">Peptidoglycan-binding protein</fullName>
    </submittedName>
</protein>
<reference evidence="2" key="1">
    <citation type="submission" date="2020-10" db="EMBL/GenBank/DDBJ databases">
        <authorList>
            <person name="Gilroy R."/>
        </authorList>
    </citation>
    <scope>NUCLEOTIDE SEQUENCE</scope>
    <source>
        <strain evidence="2">ChiHjej9B8-7071</strain>
    </source>
</reference>
<dbReference type="AlphaFoldDB" id="A0A9D1A9G4"/>
<accession>A0A9D1A9G4</accession>
<feature type="domain" description="Peptidoglycan binding-like" evidence="1">
    <location>
        <begin position="120"/>
        <end position="161"/>
    </location>
</feature>
<dbReference type="InterPro" id="IPR036365">
    <property type="entry name" value="PGBD-like_sf"/>
</dbReference>
<gene>
    <name evidence="2" type="ORF">IAA70_03895</name>
</gene>
<evidence type="ECO:0000259" key="1">
    <source>
        <dbReference type="Pfam" id="PF01471"/>
    </source>
</evidence>
<name>A0A9D1A9G4_9FIRM</name>
<organism evidence="2 3">
    <name type="scientific">Candidatus Avoscillospira stercoripullorum</name>
    <dbReference type="NCBI Taxonomy" id="2840709"/>
    <lineage>
        <taxon>Bacteria</taxon>
        <taxon>Bacillati</taxon>
        <taxon>Bacillota</taxon>
        <taxon>Clostridia</taxon>
        <taxon>Eubacteriales</taxon>
        <taxon>Oscillospiraceae</taxon>
        <taxon>Oscillospiraceae incertae sedis</taxon>
        <taxon>Candidatus Avoscillospira</taxon>
    </lineage>
</organism>